<gene>
    <name evidence="1" type="ORF">B0H16DRAFT_1820991</name>
    <name evidence="2" type="ORF">B0H16DRAFT_1856822</name>
</gene>
<name>A0AAD7N4C9_9AGAR</name>
<evidence type="ECO:0000313" key="3">
    <source>
        <dbReference type="Proteomes" id="UP001215598"/>
    </source>
</evidence>
<evidence type="ECO:0000313" key="1">
    <source>
        <dbReference type="EMBL" id="KAJ7710257.1"/>
    </source>
</evidence>
<proteinExistence type="predicted"/>
<dbReference type="EMBL" id="JARKIB010000084">
    <property type="protein sequence ID" value="KAJ7745156.1"/>
    <property type="molecule type" value="Genomic_DNA"/>
</dbReference>
<organism evidence="2 3">
    <name type="scientific">Mycena metata</name>
    <dbReference type="NCBI Taxonomy" id="1033252"/>
    <lineage>
        <taxon>Eukaryota</taxon>
        <taxon>Fungi</taxon>
        <taxon>Dikarya</taxon>
        <taxon>Basidiomycota</taxon>
        <taxon>Agaricomycotina</taxon>
        <taxon>Agaricomycetes</taxon>
        <taxon>Agaricomycetidae</taxon>
        <taxon>Agaricales</taxon>
        <taxon>Marasmiineae</taxon>
        <taxon>Mycenaceae</taxon>
        <taxon>Mycena</taxon>
    </lineage>
</organism>
<comment type="caution">
    <text evidence="2">The sequence shown here is derived from an EMBL/GenBank/DDBJ whole genome shotgun (WGS) entry which is preliminary data.</text>
</comment>
<dbReference type="EMBL" id="JARKIB010000410">
    <property type="protein sequence ID" value="KAJ7710257.1"/>
    <property type="molecule type" value="Genomic_DNA"/>
</dbReference>
<accession>A0AAD7N4C9</accession>
<sequence>MIVQWSGSGGSAVSVSFGGVRTYALGFTPLTLMSAISSEFLTVFFPSRFPTWVFGGQFPFTQTVINTLLLQTLATNADHARWRLHPRTWEEIINANRPQSLVIAGLVLDFIDNRHRSGLFQLTYSAGSESILRAVGGTVFISIRKSGIESKPSSGGETIELVQVLKFSFPCAFPRSCFTQLSSDRGCNRIWWKSASKIVYYAPNSEHPPPGTPGMMGLLHSGGVSENQIWPNCTPEFSGKLELNFCSLPPLIHVIGIIDPTL</sequence>
<dbReference type="AlphaFoldDB" id="A0AAD7N4C9"/>
<evidence type="ECO:0000313" key="2">
    <source>
        <dbReference type="EMBL" id="KAJ7745156.1"/>
    </source>
</evidence>
<protein>
    <submittedName>
        <fullName evidence="2">Uncharacterized protein</fullName>
    </submittedName>
</protein>
<reference evidence="2" key="1">
    <citation type="submission" date="2023-03" db="EMBL/GenBank/DDBJ databases">
        <title>Massive genome expansion in bonnet fungi (Mycena s.s.) driven by repeated elements and novel gene families across ecological guilds.</title>
        <authorList>
            <consortium name="Lawrence Berkeley National Laboratory"/>
            <person name="Harder C.B."/>
            <person name="Miyauchi S."/>
            <person name="Viragh M."/>
            <person name="Kuo A."/>
            <person name="Thoen E."/>
            <person name="Andreopoulos B."/>
            <person name="Lu D."/>
            <person name="Skrede I."/>
            <person name="Drula E."/>
            <person name="Henrissat B."/>
            <person name="Morin E."/>
            <person name="Kohler A."/>
            <person name="Barry K."/>
            <person name="LaButti K."/>
            <person name="Morin E."/>
            <person name="Salamov A."/>
            <person name="Lipzen A."/>
            <person name="Mereny Z."/>
            <person name="Hegedus B."/>
            <person name="Baldrian P."/>
            <person name="Stursova M."/>
            <person name="Weitz H."/>
            <person name="Taylor A."/>
            <person name="Grigoriev I.V."/>
            <person name="Nagy L.G."/>
            <person name="Martin F."/>
            <person name="Kauserud H."/>
        </authorList>
    </citation>
    <scope>NUCLEOTIDE SEQUENCE</scope>
    <source>
        <strain evidence="2">CBHHK182m</strain>
    </source>
</reference>
<keyword evidence="3" id="KW-1185">Reference proteome</keyword>
<dbReference type="Proteomes" id="UP001215598">
    <property type="component" value="Unassembled WGS sequence"/>
</dbReference>